<keyword evidence="4" id="KW-0032">Aminotransferase</keyword>
<dbReference type="InterPro" id="IPR005814">
    <property type="entry name" value="Aminotrans_3"/>
</dbReference>
<keyword evidence="2 3" id="KW-0663">Pyridoxal phosphate</keyword>
<protein>
    <submittedName>
        <fullName evidence="4">Aspartate aminotransferase family protein</fullName>
    </submittedName>
</protein>
<dbReference type="PROSITE" id="PS00600">
    <property type="entry name" value="AA_TRANSFER_CLASS_3"/>
    <property type="match status" value="1"/>
</dbReference>
<proteinExistence type="inferred from homology"/>
<evidence type="ECO:0000256" key="2">
    <source>
        <dbReference type="ARBA" id="ARBA00022898"/>
    </source>
</evidence>
<dbReference type="Gene3D" id="3.90.1150.10">
    <property type="entry name" value="Aspartate Aminotransferase, domain 1"/>
    <property type="match status" value="1"/>
</dbReference>
<name>A0ABP7ARW4_9ACTN</name>
<dbReference type="Proteomes" id="UP001501490">
    <property type="component" value="Unassembled WGS sequence"/>
</dbReference>
<dbReference type="Gene3D" id="3.40.640.10">
    <property type="entry name" value="Type I PLP-dependent aspartate aminotransferase-like (Major domain)"/>
    <property type="match status" value="1"/>
</dbReference>
<evidence type="ECO:0000256" key="3">
    <source>
        <dbReference type="RuleBase" id="RU003560"/>
    </source>
</evidence>
<dbReference type="Pfam" id="PF00202">
    <property type="entry name" value="Aminotran_3"/>
    <property type="match status" value="1"/>
</dbReference>
<keyword evidence="5" id="KW-1185">Reference proteome</keyword>
<evidence type="ECO:0000313" key="4">
    <source>
        <dbReference type="EMBL" id="GAA3638281.1"/>
    </source>
</evidence>
<dbReference type="EMBL" id="BAABAB010000049">
    <property type="protein sequence ID" value="GAA3638281.1"/>
    <property type="molecule type" value="Genomic_DNA"/>
</dbReference>
<evidence type="ECO:0000256" key="1">
    <source>
        <dbReference type="ARBA" id="ARBA00008954"/>
    </source>
</evidence>
<dbReference type="PANTHER" id="PTHR43094:SF1">
    <property type="entry name" value="AMINOTRANSFERASE CLASS-III"/>
    <property type="match status" value="1"/>
</dbReference>
<comment type="similarity">
    <text evidence="1 3">Belongs to the class-III pyridoxal-phosphate-dependent aminotransferase family.</text>
</comment>
<dbReference type="InterPro" id="IPR015424">
    <property type="entry name" value="PyrdxlP-dep_Trfase"/>
</dbReference>
<accession>A0ABP7ARW4</accession>
<dbReference type="InterPro" id="IPR015422">
    <property type="entry name" value="PyrdxlP-dep_Trfase_small"/>
</dbReference>
<evidence type="ECO:0000313" key="5">
    <source>
        <dbReference type="Proteomes" id="UP001501490"/>
    </source>
</evidence>
<dbReference type="RefSeq" id="WP_344808982.1">
    <property type="nucleotide sequence ID" value="NZ_BAABAB010000049.1"/>
</dbReference>
<gene>
    <name evidence="4" type="ORF">GCM10022236_45850</name>
</gene>
<comment type="caution">
    <text evidence="4">The sequence shown here is derived from an EMBL/GenBank/DDBJ whole genome shotgun (WGS) entry which is preliminary data.</text>
</comment>
<keyword evidence="4" id="KW-0808">Transferase</keyword>
<dbReference type="InterPro" id="IPR015421">
    <property type="entry name" value="PyrdxlP-dep_Trfase_major"/>
</dbReference>
<dbReference type="GO" id="GO:0008483">
    <property type="term" value="F:transaminase activity"/>
    <property type="evidence" value="ECO:0007669"/>
    <property type="project" value="UniProtKB-KW"/>
</dbReference>
<organism evidence="4 5">
    <name type="scientific">Microlunatus ginsengisoli</name>
    <dbReference type="NCBI Taxonomy" id="363863"/>
    <lineage>
        <taxon>Bacteria</taxon>
        <taxon>Bacillati</taxon>
        <taxon>Actinomycetota</taxon>
        <taxon>Actinomycetes</taxon>
        <taxon>Propionibacteriales</taxon>
        <taxon>Propionibacteriaceae</taxon>
        <taxon>Microlunatus</taxon>
    </lineage>
</organism>
<dbReference type="InterPro" id="IPR049704">
    <property type="entry name" value="Aminotrans_3_PPA_site"/>
</dbReference>
<sequence>MTDYRAMARDNLLLHFSKPQVDNLLVLDRAEGPYVFDTDGNRYIDALSSLFCAQIGYSYGAEMAEVATRQLTTLPFNTNWATAHPAALELAEKVSSLAPADDYRVFFTDGGSESVEAAWKFVREHYVALGQPQRRKAIARKVAYHGVTLGALSFTGIPGFKNDFGTPPIEVTHVSNTNPFRAPDGDDPAAFCARLLAEVEQAVRDAGPDEVALIIAEPIQNAGGSIPAPPGYWKGLREIADRYGILLMADEVISGFGRIGEFFASSREGVAPDLISVAKGITSAYAPMGAVLARSRVVEPLIDNGGRVFRHGVTFAGHPVSAAIALKNIEIFERDQILENVRALEPHLKARMEDLRTLPIVGDVRGAGFFWAVEMVADADNTRLDQAQRDKLIRGFLPKRFREAGLIARTDDRGDAVMQIAPVLNSDAALLDEIVDRLGEVLVDAGKEIGVAEPALA</sequence>
<dbReference type="PANTHER" id="PTHR43094">
    <property type="entry name" value="AMINOTRANSFERASE"/>
    <property type="match status" value="1"/>
</dbReference>
<reference evidence="5" key="1">
    <citation type="journal article" date="2019" name="Int. J. Syst. Evol. Microbiol.">
        <title>The Global Catalogue of Microorganisms (GCM) 10K type strain sequencing project: providing services to taxonomists for standard genome sequencing and annotation.</title>
        <authorList>
            <consortium name="The Broad Institute Genomics Platform"/>
            <consortium name="The Broad Institute Genome Sequencing Center for Infectious Disease"/>
            <person name="Wu L."/>
            <person name="Ma J."/>
        </authorList>
    </citation>
    <scope>NUCLEOTIDE SEQUENCE [LARGE SCALE GENOMIC DNA]</scope>
    <source>
        <strain evidence="5">JCM 16929</strain>
    </source>
</reference>
<dbReference type="CDD" id="cd00610">
    <property type="entry name" value="OAT_like"/>
    <property type="match status" value="1"/>
</dbReference>
<dbReference type="SUPFAM" id="SSF53383">
    <property type="entry name" value="PLP-dependent transferases"/>
    <property type="match status" value="1"/>
</dbReference>